<feature type="transmembrane region" description="Helical" evidence="1">
    <location>
        <begin position="205"/>
        <end position="228"/>
    </location>
</feature>
<keyword evidence="1" id="KW-0812">Transmembrane</keyword>
<protein>
    <recommendedName>
        <fullName evidence="5">Extracellular membrane protein CFEM domain-containing protein</fullName>
    </recommendedName>
</protein>
<evidence type="ECO:0000313" key="4">
    <source>
        <dbReference type="Proteomes" id="UP001365542"/>
    </source>
</evidence>
<dbReference type="EMBL" id="JAVHJO010000009">
    <property type="protein sequence ID" value="KAK6537171.1"/>
    <property type="molecule type" value="Genomic_DNA"/>
</dbReference>
<feature type="signal peptide" evidence="2">
    <location>
        <begin position="1"/>
        <end position="24"/>
    </location>
</feature>
<evidence type="ECO:0000256" key="2">
    <source>
        <dbReference type="SAM" id="SignalP"/>
    </source>
</evidence>
<dbReference type="Proteomes" id="UP001365542">
    <property type="component" value="Unassembled WGS sequence"/>
</dbReference>
<keyword evidence="1" id="KW-0472">Membrane</keyword>
<feature type="chain" id="PRO_5043474501" description="Extracellular membrane protein CFEM domain-containing protein" evidence="2">
    <location>
        <begin position="25"/>
        <end position="254"/>
    </location>
</feature>
<name>A0AAV9X6E7_9PEZI</name>
<gene>
    <name evidence="3" type="ORF">TWF694_011368</name>
</gene>
<evidence type="ECO:0000313" key="3">
    <source>
        <dbReference type="EMBL" id="KAK6537171.1"/>
    </source>
</evidence>
<evidence type="ECO:0000256" key="1">
    <source>
        <dbReference type="SAM" id="Phobius"/>
    </source>
</evidence>
<keyword evidence="4" id="KW-1185">Reference proteome</keyword>
<proteinExistence type="predicted"/>
<accession>A0AAV9X6E7</accession>
<dbReference type="AlphaFoldDB" id="A0AAV9X6E7"/>
<keyword evidence="2" id="KW-0732">Signal</keyword>
<reference evidence="3 4" key="1">
    <citation type="submission" date="2019-10" db="EMBL/GenBank/DDBJ databases">
        <authorList>
            <person name="Palmer J.M."/>
        </authorList>
    </citation>
    <scope>NUCLEOTIDE SEQUENCE [LARGE SCALE GENOMIC DNA]</scope>
    <source>
        <strain evidence="3 4">TWF694</strain>
    </source>
</reference>
<sequence>MHSATPHSLFALLLTISTLPYTYSQQVTLANGDDYKNGRPCMTNCLYYLAGNNGCANIDQCVCRLDLQPQITSYISSCVSNGCSNTVDIQSGVSIYQAYCAGKASSLSPIVTPVATQQVVQTTIIDRQTVGITATVTDTTLVTTTVQDISTITRFTGTVTTKVPSSLTEIIYSTFTTIVSDSNALQQTFDAWGLGQKGLTTQGKIAIAVGVVAGVFLVAFLVTLCCCLSRRNERSRRTQVGGNQGWDNHNNAYI</sequence>
<organism evidence="3 4">
    <name type="scientific">Orbilia ellipsospora</name>
    <dbReference type="NCBI Taxonomy" id="2528407"/>
    <lineage>
        <taxon>Eukaryota</taxon>
        <taxon>Fungi</taxon>
        <taxon>Dikarya</taxon>
        <taxon>Ascomycota</taxon>
        <taxon>Pezizomycotina</taxon>
        <taxon>Orbiliomycetes</taxon>
        <taxon>Orbiliales</taxon>
        <taxon>Orbiliaceae</taxon>
        <taxon>Orbilia</taxon>
    </lineage>
</organism>
<keyword evidence="1" id="KW-1133">Transmembrane helix</keyword>
<comment type="caution">
    <text evidence="3">The sequence shown here is derived from an EMBL/GenBank/DDBJ whole genome shotgun (WGS) entry which is preliminary data.</text>
</comment>
<evidence type="ECO:0008006" key="5">
    <source>
        <dbReference type="Google" id="ProtNLM"/>
    </source>
</evidence>